<sequence>MPDNKKQPKYPTISYTHILSELSVNRKDPCEVIRELISNSYDAKASIIEIYPLLSEKGFIFFDNGTGLSEQQEINGITPYVAFFSIGKSTKIQGETIGYKCQGSKLCFASKKITIITRSQEDLFWRYKSIDNPKYNLDNNFDISSDFTQTPWDVVKGNFHTAKSTTANIIKELDENFFTSKFNRQGTMIIVQGLEVNNFSEFYSSDDFGQNKYSYLKNYIKFNTRHGDMRILRPDVTGFHHSKANSFSKTIGYNDECKLYLWSKKRIKYSLQEVEPGYPYLEKPDSSEESKIKTPSQISRLNDGNFYARYCSTFSYEETTYCIVLAIDGNRRALKKYQELDRKGSTRSGIKLSDQRGVFISSEGVRICVYNEIFESSYLQDYNLLADSKAQSHYLLIINGSFDVVTNRNSLTDSSRQILKDELFIAKVKDFLDQAKTKIPIFKEFIERLTQENQEEKLEAYQKKLDKLKSSVQKRCRFKVTNIEQLKDKWIIQPEIGEEHWVGALYTMFAHLVTLDLPYSNLWMRPRTFSGVGLDSIAVPLEENSLKDKVHRGLEYKYTFSPTDEYNHPFIVTNFIVCWDMITPEEKERITDSYGYFGFVLLTEELKDIGYEIINIESNTGEIHNENIKVISLKKLLDKTFECKWTDPN</sequence>
<gene>
    <name evidence="1" type="ORF">IQ222_11095</name>
</gene>
<reference evidence="1" key="1">
    <citation type="submission" date="2020-10" db="EMBL/GenBank/DDBJ databases">
        <authorList>
            <person name="Castelo-Branco R."/>
            <person name="Eusebio N."/>
            <person name="Adriana R."/>
            <person name="Vieira A."/>
            <person name="Brugerolle De Fraissinette N."/>
            <person name="Rezende De Castro R."/>
            <person name="Schneider M.P."/>
            <person name="Vasconcelos V."/>
            <person name="Leao P.N."/>
        </authorList>
    </citation>
    <scope>NUCLEOTIDE SEQUENCE</scope>
    <source>
        <strain evidence="1">LEGE 04289</strain>
    </source>
</reference>
<keyword evidence="2" id="KW-1185">Reference proteome</keyword>
<accession>A0ACC5Q168</accession>
<organism evidence="1 2">
    <name type="scientific">Dolichospermum flos-aquae LEGE 04289</name>
    <dbReference type="NCBI Taxonomy" id="1828708"/>
    <lineage>
        <taxon>Bacteria</taxon>
        <taxon>Bacillati</taxon>
        <taxon>Cyanobacteriota</taxon>
        <taxon>Cyanophyceae</taxon>
        <taxon>Nostocales</taxon>
        <taxon>Aphanizomenonaceae</taxon>
        <taxon>Dolichospermum</taxon>
    </lineage>
</organism>
<dbReference type="EMBL" id="JADEWF010000032">
    <property type="protein sequence ID" value="MBE9219326.1"/>
    <property type="molecule type" value="Genomic_DNA"/>
</dbReference>
<name>A0ACC5Q168_DOLFA</name>
<comment type="caution">
    <text evidence="1">The sequence shown here is derived from an EMBL/GenBank/DDBJ whole genome shotgun (WGS) entry which is preliminary data.</text>
</comment>
<protein>
    <submittedName>
        <fullName evidence="1">ATP-binding protein</fullName>
    </submittedName>
</protein>
<evidence type="ECO:0000313" key="1">
    <source>
        <dbReference type="EMBL" id="MBE9219326.1"/>
    </source>
</evidence>
<evidence type="ECO:0000313" key="2">
    <source>
        <dbReference type="Proteomes" id="UP000597867"/>
    </source>
</evidence>
<keyword evidence="1" id="KW-0067">ATP-binding</keyword>
<dbReference type="Proteomes" id="UP000597867">
    <property type="component" value="Unassembled WGS sequence"/>
</dbReference>
<proteinExistence type="predicted"/>
<keyword evidence="1" id="KW-0547">Nucleotide-binding</keyword>